<evidence type="ECO:0000256" key="2">
    <source>
        <dbReference type="ARBA" id="ARBA00023065"/>
    </source>
</evidence>
<comment type="caution">
    <text evidence="3">The sequence shown here is derived from an EMBL/GenBank/DDBJ whole genome shotgun (WGS) entry which is preliminary data.</text>
</comment>
<evidence type="ECO:0000313" key="3">
    <source>
        <dbReference type="EMBL" id="MSS43467.1"/>
    </source>
</evidence>
<gene>
    <name evidence="3" type="ORF">FYJ27_06960</name>
</gene>
<dbReference type="Proteomes" id="UP000462760">
    <property type="component" value="Unassembled WGS sequence"/>
</dbReference>
<dbReference type="InterPro" id="IPR050873">
    <property type="entry name" value="V-ATPase_V0D/AC39_subunit"/>
</dbReference>
<reference evidence="3 4" key="1">
    <citation type="submission" date="2019-08" db="EMBL/GenBank/DDBJ databases">
        <title>In-depth cultivation of the pig gut microbiome towards novel bacterial diversity and tailored functional studies.</title>
        <authorList>
            <person name="Wylensek D."/>
            <person name="Hitch T.C.A."/>
            <person name="Clavel T."/>
        </authorList>
    </citation>
    <scope>NUCLEOTIDE SEQUENCE [LARGE SCALE GENOMIC DNA]</scope>
    <source>
        <strain evidence="3 4">Med78-601-WT-4W-RMD-3</strain>
    </source>
</reference>
<protein>
    <submittedName>
        <fullName evidence="3">V-type ATPase subunit</fullName>
    </submittedName>
</protein>
<dbReference type="Pfam" id="PF01992">
    <property type="entry name" value="vATP-synt_AC39"/>
    <property type="match status" value="1"/>
</dbReference>
<dbReference type="GO" id="GO:0046961">
    <property type="term" value="F:proton-transporting ATPase activity, rotational mechanism"/>
    <property type="evidence" value="ECO:0007669"/>
    <property type="project" value="InterPro"/>
</dbReference>
<evidence type="ECO:0000313" key="4">
    <source>
        <dbReference type="Proteomes" id="UP000462760"/>
    </source>
</evidence>
<name>A0A844FHD1_9FIRM</name>
<organism evidence="3 4">
    <name type="scientific">Anaerosalibacter bizertensis</name>
    <dbReference type="NCBI Taxonomy" id="932217"/>
    <lineage>
        <taxon>Bacteria</taxon>
        <taxon>Bacillati</taxon>
        <taxon>Bacillota</taxon>
        <taxon>Tissierellia</taxon>
        <taxon>Tissierellales</taxon>
        <taxon>Sporanaerobacteraceae</taxon>
        <taxon>Anaerosalibacter</taxon>
    </lineage>
</organism>
<dbReference type="RefSeq" id="WP_154484151.1">
    <property type="nucleotide sequence ID" value="NZ_VULR01000008.1"/>
</dbReference>
<dbReference type="InterPro" id="IPR044911">
    <property type="entry name" value="V-type_ATPase_csu/dsu_dom_3"/>
</dbReference>
<keyword evidence="2" id="KW-0406">Ion transport</keyword>
<dbReference type="PANTHER" id="PTHR38682">
    <property type="entry name" value="V-TYPE ATP SYNTHASE SUBUNIT C"/>
    <property type="match status" value="1"/>
</dbReference>
<accession>A0A844FHD1</accession>
<dbReference type="PANTHER" id="PTHR38682:SF1">
    <property type="entry name" value="V-TYPE ATP SYNTHASE SUBUNIT C"/>
    <property type="match status" value="1"/>
</dbReference>
<dbReference type="EMBL" id="VULR01000008">
    <property type="protein sequence ID" value="MSS43467.1"/>
    <property type="molecule type" value="Genomic_DNA"/>
</dbReference>
<evidence type="ECO:0000256" key="1">
    <source>
        <dbReference type="ARBA" id="ARBA00022448"/>
    </source>
</evidence>
<dbReference type="InterPro" id="IPR036079">
    <property type="entry name" value="ATPase_csu/dsu_sf"/>
</dbReference>
<dbReference type="AlphaFoldDB" id="A0A844FHD1"/>
<dbReference type="SUPFAM" id="SSF103486">
    <property type="entry name" value="V-type ATP synthase subunit C"/>
    <property type="match status" value="1"/>
</dbReference>
<dbReference type="OrthoDB" id="9816136at2"/>
<dbReference type="InterPro" id="IPR002843">
    <property type="entry name" value="ATPase_V0-cplx_csu/dsu"/>
</dbReference>
<proteinExistence type="predicted"/>
<keyword evidence="1" id="KW-0813">Transport</keyword>
<sequence length="329" mass="40339">MENERRFAALNTKIRVLKGNLLTDEDFIYFFDKKNVVEIAEYLKESTNYKVVLKDVNIKNIHRRDLEKLLKEYIVLQYKKLLYYFTDDYRKLFETIFIRYEIEDLKLHLRNLSRKEDINELNKFVESLKETIYYPVLKPYLTEEDRRLLFYMEMNLDRLYFSLLRKYSMGLNKKDSLLFREFLGKNIDLLNLEWIYRGIKFYKLIPEELINYTIQDGHEFKCKDIKSLCYSNERQFKEKVLNSKYSFLFDTKQDIDLYMERRIERYLYFQSLELLRKGKLDITVSLAYIHLLEYEVRDLFSTIEVIKYGLSFEEGKKYLIRRIEGSDDR</sequence>
<dbReference type="Gene3D" id="1.10.132.50">
    <property type="entry name" value="ATP synthase (C/AC39) subunit, domain 3"/>
    <property type="match status" value="1"/>
</dbReference>